<name>A0AAV7WXG4_PLEWA</name>
<keyword evidence="3" id="KW-1185">Reference proteome</keyword>
<feature type="region of interest" description="Disordered" evidence="1">
    <location>
        <begin position="83"/>
        <end position="113"/>
    </location>
</feature>
<organism evidence="2 3">
    <name type="scientific">Pleurodeles waltl</name>
    <name type="common">Iberian ribbed newt</name>
    <dbReference type="NCBI Taxonomy" id="8319"/>
    <lineage>
        <taxon>Eukaryota</taxon>
        <taxon>Metazoa</taxon>
        <taxon>Chordata</taxon>
        <taxon>Craniata</taxon>
        <taxon>Vertebrata</taxon>
        <taxon>Euteleostomi</taxon>
        <taxon>Amphibia</taxon>
        <taxon>Batrachia</taxon>
        <taxon>Caudata</taxon>
        <taxon>Salamandroidea</taxon>
        <taxon>Salamandridae</taxon>
        <taxon>Pleurodelinae</taxon>
        <taxon>Pleurodeles</taxon>
    </lineage>
</organism>
<gene>
    <name evidence="2" type="ORF">NDU88_005059</name>
</gene>
<evidence type="ECO:0000313" key="2">
    <source>
        <dbReference type="EMBL" id="KAJ1217465.1"/>
    </source>
</evidence>
<dbReference type="EMBL" id="JANPWB010000001">
    <property type="protein sequence ID" value="KAJ1217465.1"/>
    <property type="molecule type" value="Genomic_DNA"/>
</dbReference>
<reference evidence="2" key="1">
    <citation type="journal article" date="2022" name="bioRxiv">
        <title>Sequencing and chromosome-scale assembly of the giantPleurodeles waltlgenome.</title>
        <authorList>
            <person name="Brown T."/>
            <person name="Elewa A."/>
            <person name="Iarovenko S."/>
            <person name="Subramanian E."/>
            <person name="Araus A.J."/>
            <person name="Petzold A."/>
            <person name="Susuki M."/>
            <person name="Suzuki K.-i.T."/>
            <person name="Hayashi T."/>
            <person name="Toyoda A."/>
            <person name="Oliveira C."/>
            <person name="Osipova E."/>
            <person name="Leigh N.D."/>
            <person name="Simon A."/>
            <person name="Yun M.H."/>
        </authorList>
    </citation>
    <scope>NUCLEOTIDE SEQUENCE</scope>
    <source>
        <strain evidence="2">20211129_DDA</strain>
        <tissue evidence="2">Liver</tissue>
    </source>
</reference>
<evidence type="ECO:0000313" key="3">
    <source>
        <dbReference type="Proteomes" id="UP001066276"/>
    </source>
</evidence>
<dbReference type="Proteomes" id="UP001066276">
    <property type="component" value="Chromosome 1_1"/>
</dbReference>
<evidence type="ECO:0000256" key="1">
    <source>
        <dbReference type="SAM" id="MobiDB-lite"/>
    </source>
</evidence>
<sequence length="113" mass="12198">MIQECIASIGWRKPGAWAKKSKVGERVSASVSASQTRPYNPVINTVMSLPWSASECGLEQRRAAHGRAARIVSLAGRSINARFNSEGTEAPNRPPGSTYFSVDPTMPDHLSSL</sequence>
<accession>A0AAV7WXG4</accession>
<dbReference type="AlphaFoldDB" id="A0AAV7WXG4"/>
<proteinExistence type="predicted"/>
<protein>
    <submittedName>
        <fullName evidence="2">Uncharacterized protein</fullName>
    </submittedName>
</protein>
<comment type="caution">
    <text evidence="2">The sequence shown here is derived from an EMBL/GenBank/DDBJ whole genome shotgun (WGS) entry which is preliminary data.</text>
</comment>